<evidence type="ECO:0000313" key="2">
    <source>
        <dbReference type="Proteomes" id="UP000241690"/>
    </source>
</evidence>
<dbReference type="AlphaFoldDB" id="A0A2T4AUK4"/>
<organism evidence="1 2">
    <name type="scientific">Trichoderma harzianum CBS 226.95</name>
    <dbReference type="NCBI Taxonomy" id="983964"/>
    <lineage>
        <taxon>Eukaryota</taxon>
        <taxon>Fungi</taxon>
        <taxon>Dikarya</taxon>
        <taxon>Ascomycota</taxon>
        <taxon>Pezizomycotina</taxon>
        <taxon>Sordariomycetes</taxon>
        <taxon>Hypocreomycetidae</taxon>
        <taxon>Hypocreales</taxon>
        <taxon>Hypocreaceae</taxon>
        <taxon>Trichoderma</taxon>
    </lineage>
</organism>
<name>A0A2T4AUK4_TRIHA</name>
<dbReference type="EMBL" id="KZ679675">
    <property type="protein sequence ID" value="PTB60743.1"/>
    <property type="molecule type" value="Genomic_DNA"/>
</dbReference>
<reference evidence="1 2" key="1">
    <citation type="submission" date="2016-07" db="EMBL/GenBank/DDBJ databases">
        <title>Multiple horizontal gene transfer events from other fungi enriched the ability of initially mycotrophic Trichoderma (Ascomycota) to feed on dead plant biomass.</title>
        <authorList>
            <consortium name="DOE Joint Genome Institute"/>
            <person name="Aerts A."/>
            <person name="Atanasova L."/>
            <person name="Chenthamara K."/>
            <person name="Zhang J."/>
            <person name="Grujic M."/>
            <person name="Henrissat B."/>
            <person name="Kuo A."/>
            <person name="Salamov A."/>
            <person name="Lipzen A."/>
            <person name="Labutti K."/>
            <person name="Barry K."/>
            <person name="Miao Y."/>
            <person name="Rahimi M.J."/>
            <person name="Shen Q."/>
            <person name="Grigoriev I.V."/>
            <person name="Kubicek C.P."/>
            <person name="Druzhinina I.S."/>
        </authorList>
    </citation>
    <scope>NUCLEOTIDE SEQUENCE [LARGE SCALE GENOMIC DNA]</scope>
    <source>
        <strain evidence="1 2">CBS 226.95</strain>
    </source>
</reference>
<keyword evidence="2" id="KW-1185">Reference proteome</keyword>
<gene>
    <name evidence="1" type="ORF">M431DRAFT_489519</name>
</gene>
<proteinExistence type="predicted"/>
<dbReference type="GeneID" id="36625259"/>
<dbReference type="RefSeq" id="XP_024780420.1">
    <property type="nucleotide sequence ID" value="XM_024916690.1"/>
</dbReference>
<dbReference type="Proteomes" id="UP000241690">
    <property type="component" value="Unassembled WGS sequence"/>
</dbReference>
<accession>A0A2T4AUK4</accession>
<sequence length="110" mass="12134">MQLGRTARWHAPMSRALGLSMPLRPRHSLTLPPRRGCEPLSASRWLDAAGLSADLSHFTCRSRTRTLRSGMGDTPNVINKSAGYNEGIFTPSCRRRSRLGVSPSDAMMPQ</sequence>
<protein>
    <submittedName>
        <fullName evidence="1">Uncharacterized protein</fullName>
    </submittedName>
</protein>
<evidence type="ECO:0000313" key="1">
    <source>
        <dbReference type="EMBL" id="PTB60743.1"/>
    </source>
</evidence>